<gene>
    <name evidence="1" type="ORF">E2C01_021016</name>
</gene>
<sequence>MTKFQDRSWSDLNPRMDVCQIPRLPPYPLYHLLPKCSMSVCMPAYMHVCM</sequence>
<accession>A0A5B7E1D6</accession>
<dbReference type="EMBL" id="VSRR010001810">
    <property type="protein sequence ID" value="MPC27831.1"/>
    <property type="molecule type" value="Genomic_DNA"/>
</dbReference>
<dbReference type="AlphaFoldDB" id="A0A5B7E1D6"/>
<dbReference type="Proteomes" id="UP000324222">
    <property type="component" value="Unassembled WGS sequence"/>
</dbReference>
<organism evidence="1 2">
    <name type="scientific">Portunus trituberculatus</name>
    <name type="common">Swimming crab</name>
    <name type="synonym">Neptunus trituberculatus</name>
    <dbReference type="NCBI Taxonomy" id="210409"/>
    <lineage>
        <taxon>Eukaryota</taxon>
        <taxon>Metazoa</taxon>
        <taxon>Ecdysozoa</taxon>
        <taxon>Arthropoda</taxon>
        <taxon>Crustacea</taxon>
        <taxon>Multicrustacea</taxon>
        <taxon>Malacostraca</taxon>
        <taxon>Eumalacostraca</taxon>
        <taxon>Eucarida</taxon>
        <taxon>Decapoda</taxon>
        <taxon>Pleocyemata</taxon>
        <taxon>Brachyura</taxon>
        <taxon>Eubrachyura</taxon>
        <taxon>Portunoidea</taxon>
        <taxon>Portunidae</taxon>
        <taxon>Portuninae</taxon>
        <taxon>Portunus</taxon>
    </lineage>
</organism>
<name>A0A5B7E1D6_PORTR</name>
<comment type="caution">
    <text evidence="1">The sequence shown here is derived from an EMBL/GenBank/DDBJ whole genome shotgun (WGS) entry which is preliminary data.</text>
</comment>
<evidence type="ECO:0000313" key="2">
    <source>
        <dbReference type="Proteomes" id="UP000324222"/>
    </source>
</evidence>
<keyword evidence="2" id="KW-1185">Reference proteome</keyword>
<proteinExistence type="predicted"/>
<reference evidence="1 2" key="1">
    <citation type="submission" date="2019-05" db="EMBL/GenBank/DDBJ databases">
        <title>Another draft genome of Portunus trituberculatus and its Hox gene families provides insights of decapod evolution.</title>
        <authorList>
            <person name="Jeong J.-H."/>
            <person name="Song I."/>
            <person name="Kim S."/>
            <person name="Choi T."/>
            <person name="Kim D."/>
            <person name="Ryu S."/>
            <person name="Kim W."/>
        </authorList>
    </citation>
    <scope>NUCLEOTIDE SEQUENCE [LARGE SCALE GENOMIC DNA]</scope>
    <source>
        <tissue evidence="1">Muscle</tissue>
    </source>
</reference>
<protein>
    <submittedName>
        <fullName evidence="1">Uncharacterized protein</fullName>
    </submittedName>
</protein>
<evidence type="ECO:0000313" key="1">
    <source>
        <dbReference type="EMBL" id="MPC27831.1"/>
    </source>
</evidence>